<gene>
    <name evidence="10" type="primary">nagZ</name>
    <name evidence="12" type="ORF">SADO_12488</name>
</gene>
<dbReference type="HAMAP" id="MF_00364">
    <property type="entry name" value="NagZ"/>
    <property type="match status" value="1"/>
</dbReference>
<keyword evidence="9 10" id="KW-0961">Cell wall biogenesis/degradation</keyword>
<dbReference type="InterPro" id="IPR036962">
    <property type="entry name" value="Glyco_hydro_3_N_sf"/>
</dbReference>
<sequence>MSEGSHRSGPRPGPLIADIEGTALTAEDERILAHPAVGGAIIFTRNYRDPVQLAELTAAMRNVRPNLLITADQEGGRVQRFRDGFTRVVPMKAIGALAARDQDAGLHAAREIGWLLAVELGRAGVDMPLAPVVDLDYGASTVIGDRAFAAQPGRVGALAQAFGEGLHAGGSAVTAKHFPGHGYVVADSHAELPIDERDRAGLADDMAPYATLIKTGLDSLMMAHVRYPEVDDLPASLSRHWIEDILRGEYGFDGCVFCDDLSMGGAAVIGGYRERARLAQEAGCDYLPVCNDREGLLELLDDVPYDDEAACARRETLHARCGPAEGIDATLKLEDNARWQAACALNAQLAQEYENGL</sequence>
<evidence type="ECO:0000256" key="8">
    <source>
        <dbReference type="ARBA" id="ARBA00023306"/>
    </source>
</evidence>
<keyword evidence="6 10" id="KW-0573">Peptidoglycan synthesis</keyword>
<dbReference type="NCBIfam" id="NF003740">
    <property type="entry name" value="PRK05337.1"/>
    <property type="match status" value="1"/>
</dbReference>
<evidence type="ECO:0000313" key="13">
    <source>
        <dbReference type="Proteomes" id="UP001460888"/>
    </source>
</evidence>
<evidence type="ECO:0000256" key="7">
    <source>
        <dbReference type="ARBA" id="ARBA00023295"/>
    </source>
</evidence>
<dbReference type="PANTHER" id="PTHR30480">
    <property type="entry name" value="BETA-HEXOSAMINIDASE-RELATED"/>
    <property type="match status" value="1"/>
</dbReference>
<evidence type="ECO:0000256" key="9">
    <source>
        <dbReference type="ARBA" id="ARBA00023316"/>
    </source>
</evidence>
<keyword evidence="13" id="KW-1185">Reference proteome</keyword>
<dbReference type="Pfam" id="PF00933">
    <property type="entry name" value="Glyco_hydro_3"/>
    <property type="match status" value="1"/>
</dbReference>
<evidence type="ECO:0000256" key="10">
    <source>
        <dbReference type="HAMAP-Rule" id="MF_00364"/>
    </source>
</evidence>
<dbReference type="RefSeq" id="WP_353111940.1">
    <property type="nucleotide sequence ID" value="NZ_APND01000004.1"/>
</dbReference>
<evidence type="ECO:0000259" key="11">
    <source>
        <dbReference type="Pfam" id="PF00933"/>
    </source>
</evidence>
<comment type="subcellular location">
    <subcellularLocation>
        <location evidence="10">Cytoplasm</location>
    </subcellularLocation>
</comment>
<dbReference type="Proteomes" id="UP001460888">
    <property type="component" value="Unassembled WGS sequence"/>
</dbReference>
<keyword evidence="2 10" id="KW-0963">Cytoplasm</keyword>
<evidence type="ECO:0000256" key="1">
    <source>
        <dbReference type="ARBA" id="ARBA00001231"/>
    </source>
</evidence>
<dbReference type="EMBL" id="APND01000004">
    <property type="protein sequence ID" value="MES1930071.1"/>
    <property type="molecule type" value="Genomic_DNA"/>
</dbReference>
<accession>A0ABV2B2I0</accession>
<keyword evidence="8 10" id="KW-0131">Cell cycle</keyword>
<feature type="site" description="Important for catalytic activity" evidence="10">
    <location>
        <position position="187"/>
    </location>
</feature>
<dbReference type="Gene3D" id="3.20.20.300">
    <property type="entry name" value="Glycoside hydrolase, family 3, N-terminal domain"/>
    <property type="match status" value="1"/>
</dbReference>
<reference evidence="12 13" key="1">
    <citation type="submission" date="2013-03" db="EMBL/GenBank/DDBJ databases">
        <title>Salinisphaera dokdonensis CL-ES53 Genome Sequencing.</title>
        <authorList>
            <person name="Li C."/>
            <person name="Lai Q."/>
            <person name="Shao Z."/>
        </authorList>
    </citation>
    <scope>NUCLEOTIDE SEQUENCE [LARGE SCALE GENOMIC DNA]</scope>
    <source>
        <strain evidence="12 13">CL-ES53</strain>
    </source>
</reference>
<dbReference type="GO" id="GO:0004563">
    <property type="term" value="F:beta-N-acetylhexosaminidase activity"/>
    <property type="evidence" value="ECO:0007669"/>
    <property type="project" value="UniProtKB-EC"/>
</dbReference>
<dbReference type="PANTHER" id="PTHR30480:SF13">
    <property type="entry name" value="BETA-HEXOSAMINIDASE"/>
    <property type="match status" value="1"/>
</dbReference>
<comment type="catalytic activity">
    <reaction evidence="1 10">
        <text>Hydrolysis of terminal non-reducing N-acetyl-D-hexosamine residues in N-acetyl-beta-D-hexosaminides.</text>
        <dbReference type="EC" id="3.2.1.52"/>
    </reaction>
</comment>
<keyword evidence="3 10" id="KW-0132">Cell division</keyword>
<dbReference type="InterPro" id="IPR017853">
    <property type="entry name" value="GH"/>
</dbReference>
<keyword evidence="4 10" id="KW-0378">Hydrolase</keyword>
<comment type="caution">
    <text evidence="12">The sequence shown here is derived from an EMBL/GenBank/DDBJ whole genome shotgun (WGS) entry which is preliminary data.</text>
</comment>
<feature type="binding site" evidence="10">
    <location>
        <position position="72"/>
    </location>
    <ligand>
        <name>substrate</name>
    </ligand>
</feature>
<feature type="active site" description="Proton donor/acceptor" evidence="10">
    <location>
        <position position="189"/>
    </location>
</feature>
<evidence type="ECO:0000256" key="4">
    <source>
        <dbReference type="ARBA" id="ARBA00022801"/>
    </source>
</evidence>
<evidence type="ECO:0000256" key="6">
    <source>
        <dbReference type="ARBA" id="ARBA00022984"/>
    </source>
</evidence>
<dbReference type="InterPro" id="IPR050226">
    <property type="entry name" value="NagZ_Beta-hexosaminidase"/>
</dbReference>
<comment type="pathway">
    <text evidence="10">Cell wall biogenesis; peptidoglycan recycling.</text>
</comment>
<evidence type="ECO:0000256" key="5">
    <source>
        <dbReference type="ARBA" id="ARBA00022960"/>
    </source>
</evidence>
<feature type="binding site" evidence="10">
    <location>
        <position position="146"/>
    </location>
    <ligand>
        <name>substrate</name>
    </ligand>
</feature>
<feature type="domain" description="Glycoside hydrolase family 3 N-terminal" evidence="11">
    <location>
        <begin position="24"/>
        <end position="301"/>
    </location>
</feature>
<keyword evidence="7 10" id="KW-0326">Glycosidase</keyword>
<evidence type="ECO:0000313" key="12">
    <source>
        <dbReference type="EMBL" id="MES1930071.1"/>
    </source>
</evidence>
<feature type="binding site" evidence="10">
    <location>
        <position position="80"/>
    </location>
    <ligand>
        <name>substrate</name>
    </ligand>
</feature>
<evidence type="ECO:0000256" key="2">
    <source>
        <dbReference type="ARBA" id="ARBA00022490"/>
    </source>
</evidence>
<feature type="binding site" evidence="10">
    <location>
        <begin position="176"/>
        <end position="177"/>
    </location>
    <ligand>
        <name>substrate</name>
    </ligand>
</feature>
<dbReference type="EC" id="3.2.1.52" evidence="10"/>
<name>A0ABV2B2I0_9GAMM</name>
<protein>
    <recommendedName>
        <fullName evidence="10">Beta-hexosaminidase</fullName>
        <ecNumber evidence="10">3.2.1.52</ecNumber>
    </recommendedName>
    <alternativeName>
        <fullName evidence="10">Beta-N-acetylhexosaminidase</fullName>
    </alternativeName>
    <alternativeName>
        <fullName evidence="10">N-acetyl-beta-glucosaminidase</fullName>
    </alternativeName>
</protein>
<dbReference type="InterPro" id="IPR001764">
    <property type="entry name" value="Glyco_hydro_3_N"/>
</dbReference>
<feature type="active site" description="Nucleophile" evidence="10">
    <location>
        <position position="259"/>
    </location>
</feature>
<evidence type="ECO:0000256" key="3">
    <source>
        <dbReference type="ARBA" id="ARBA00022618"/>
    </source>
</evidence>
<proteinExistence type="inferred from homology"/>
<dbReference type="InterPro" id="IPR022956">
    <property type="entry name" value="Beta_hexosaminidase_bac"/>
</dbReference>
<dbReference type="SUPFAM" id="SSF51445">
    <property type="entry name" value="(Trans)glycosidases"/>
    <property type="match status" value="1"/>
</dbReference>
<organism evidence="12 13">
    <name type="scientific">Salinisphaera dokdonensis CL-ES53</name>
    <dbReference type="NCBI Taxonomy" id="1304272"/>
    <lineage>
        <taxon>Bacteria</taxon>
        <taxon>Pseudomonadati</taxon>
        <taxon>Pseudomonadota</taxon>
        <taxon>Gammaproteobacteria</taxon>
        <taxon>Salinisphaerales</taxon>
        <taxon>Salinisphaeraceae</taxon>
        <taxon>Salinisphaera</taxon>
    </lineage>
</organism>
<keyword evidence="5 10" id="KW-0133">Cell shape</keyword>
<comment type="similarity">
    <text evidence="10">Belongs to the glycosyl hydrolase 3 family. NagZ subfamily.</text>
</comment>
<comment type="function">
    <text evidence="10">Plays a role in peptidoglycan recycling by cleaving the terminal beta-1,4-linked N-acetylglucosamine (GlcNAc) from peptide-linked peptidoglycan fragments, giving rise to free GlcNAc, anhydro-N-acetylmuramic acid and anhydro-N-acetylmuramic acid-linked peptides.</text>
</comment>